<accession>A0A484AYL2</accession>
<dbReference type="Proteomes" id="UP000295192">
    <property type="component" value="Unassembled WGS sequence"/>
</dbReference>
<protein>
    <submittedName>
        <fullName evidence="2">Uncharacterized protein</fullName>
    </submittedName>
</protein>
<reference evidence="2 3" key="1">
    <citation type="journal article" date="2019" name="J. Hered.">
        <title>An Improved Genome Assembly for Drosophila navojoa, the Basal Species in the mojavensis Cluster.</title>
        <authorList>
            <person name="Vanderlinde T."/>
            <person name="Dupim E.G."/>
            <person name="Nazario-Yepiz N.O."/>
            <person name="Carvalho A.B."/>
        </authorList>
    </citation>
    <scope>NUCLEOTIDE SEQUENCE [LARGE SCALE GENOMIC DNA]</scope>
    <source>
        <strain evidence="2">Navoj_Jal97</strain>
        <tissue evidence="2">Whole organism</tissue>
    </source>
</reference>
<name>A0A484AYL2_DRONA</name>
<keyword evidence="3" id="KW-1185">Reference proteome</keyword>
<evidence type="ECO:0000256" key="1">
    <source>
        <dbReference type="SAM" id="MobiDB-lite"/>
    </source>
</evidence>
<evidence type="ECO:0000313" key="3">
    <source>
        <dbReference type="Proteomes" id="UP000295192"/>
    </source>
</evidence>
<dbReference type="EMBL" id="LSRL02000339">
    <property type="protein sequence ID" value="TDG41513.1"/>
    <property type="molecule type" value="Genomic_DNA"/>
</dbReference>
<feature type="region of interest" description="Disordered" evidence="1">
    <location>
        <begin position="1"/>
        <end position="23"/>
    </location>
</feature>
<gene>
    <name evidence="2" type="ORF">AWZ03_012062</name>
</gene>
<organism evidence="2 3">
    <name type="scientific">Drosophila navojoa</name>
    <name type="common">Fruit fly</name>
    <dbReference type="NCBI Taxonomy" id="7232"/>
    <lineage>
        <taxon>Eukaryota</taxon>
        <taxon>Metazoa</taxon>
        <taxon>Ecdysozoa</taxon>
        <taxon>Arthropoda</taxon>
        <taxon>Hexapoda</taxon>
        <taxon>Insecta</taxon>
        <taxon>Pterygota</taxon>
        <taxon>Neoptera</taxon>
        <taxon>Endopterygota</taxon>
        <taxon>Diptera</taxon>
        <taxon>Brachycera</taxon>
        <taxon>Muscomorpha</taxon>
        <taxon>Ephydroidea</taxon>
        <taxon>Drosophilidae</taxon>
        <taxon>Drosophila</taxon>
    </lineage>
</organism>
<evidence type="ECO:0000313" key="2">
    <source>
        <dbReference type="EMBL" id="TDG41513.1"/>
    </source>
</evidence>
<comment type="caution">
    <text evidence="2">The sequence shown here is derived from an EMBL/GenBank/DDBJ whole genome shotgun (WGS) entry which is preliminary data.</text>
</comment>
<feature type="region of interest" description="Disordered" evidence="1">
    <location>
        <begin position="129"/>
        <end position="162"/>
    </location>
</feature>
<dbReference type="AlphaFoldDB" id="A0A484AYL2"/>
<proteinExistence type="predicted"/>
<sequence>MSVTSSANSNNNNSNSNNYNNSYMNNKALLHASSRASQPTATRLEAATSRYFAYFLIAHQQPQHQLQHQLQLQLELQHHRRHQHQPSTVHPPLALVRSLAYLLLPLPNPFCVLSPQKFNEVAPSTSLFSIDSTTNTTNTTSTSSSNISKCNNKQQQQQQQQP</sequence>